<dbReference type="GO" id="GO:0005886">
    <property type="term" value="C:plasma membrane"/>
    <property type="evidence" value="ECO:0007669"/>
    <property type="project" value="UniProtKB-SubCell"/>
</dbReference>
<proteinExistence type="predicted"/>
<sequence length="347" mass="37452">MSKKEKRNILKRMLEIRGMGQVITISVGLIVLCIVFAFLNPMFFSSRNIGNLLRQIAPILIIGIGQSYVLITGNIDLSIGSVVGMSCMISATLMTKGINPWVAVAITFVCCIAIGIVNGQLVASCKLPPFIATLGTMTIARGIAQIVNNNYNTDTIGNAAKGFRDFFYYGRFLNVYNTIWITLILWLIFNFILSRMRTGRYIYAIGSNSEAARLSGVNITYVTTKVYVYSAICSCVVGLIICATSGMGTMDAGNGYELYAVAASVIGGVSTLGGQGILLGTVIGASIWGVLQNGLQFAGAPVAIRNIVIGIIVIISVLLDVIVRRDKPKIKKDNRWPIQNNNNDVKA</sequence>
<feature type="transmembrane region" description="Helical" evidence="6">
    <location>
        <begin position="21"/>
        <end position="40"/>
    </location>
</feature>
<name>A0A1T4Y9Y8_9CLOT</name>
<evidence type="ECO:0000256" key="1">
    <source>
        <dbReference type="ARBA" id="ARBA00004651"/>
    </source>
</evidence>
<feature type="transmembrane region" description="Helical" evidence="6">
    <location>
        <begin position="52"/>
        <end position="70"/>
    </location>
</feature>
<evidence type="ECO:0000313" key="8">
    <source>
        <dbReference type="Proteomes" id="UP000190105"/>
    </source>
</evidence>
<keyword evidence="8" id="KW-1185">Reference proteome</keyword>
<dbReference type="Pfam" id="PF02653">
    <property type="entry name" value="BPD_transp_2"/>
    <property type="match status" value="1"/>
</dbReference>
<dbReference type="CDD" id="cd06579">
    <property type="entry name" value="TM_PBP1_transp_AraH_like"/>
    <property type="match status" value="1"/>
</dbReference>
<evidence type="ECO:0000313" key="7">
    <source>
        <dbReference type="EMBL" id="SKA98111.1"/>
    </source>
</evidence>
<dbReference type="OrthoDB" id="9815820at2"/>
<feature type="transmembrane region" description="Helical" evidence="6">
    <location>
        <begin position="258"/>
        <end position="291"/>
    </location>
</feature>
<evidence type="ECO:0000256" key="4">
    <source>
        <dbReference type="ARBA" id="ARBA00022989"/>
    </source>
</evidence>
<gene>
    <name evidence="7" type="ORF">SAMN05443428_12728</name>
</gene>
<organism evidence="7 8">
    <name type="scientific">Caloramator quimbayensis</name>
    <dbReference type="NCBI Taxonomy" id="1147123"/>
    <lineage>
        <taxon>Bacteria</taxon>
        <taxon>Bacillati</taxon>
        <taxon>Bacillota</taxon>
        <taxon>Clostridia</taxon>
        <taxon>Eubacteriales</taxon>
        <taxon>Clostridiaceae</taxon>
        <taxon>Caloramator</taxon>
    </lineage>
</organism>
<keyword evidence="3 6" id="KW-0812">Transmembrane</keyword>
<dbReference type="AlphaFoldDB" id="A0A1T4Y9Y8"/>
<dbReference type="PANTHER" id="PTHR32196">
    <property type="entry name" value="ABC TRANSPORTER PERMEASE PROTEIN YPHD-RELATED-RELATED"/>
    <property type="match status" value="1"/>
</dbReference>
<keyword evidence="5 6" id="KW-0472">Membrane</keyword>
<reference evidence="8" key="1">
    <citation type="submission" date="2017-02" db="EMBL/GenBank/DDBJ databases">
        <authorList>
            <person name="Varghese N."/>
            <person name="Submissions S."/>
        </authorList>
    </citation>
    <scope>NUCLEOTIDE SEQUENCE [LARGE SCALE GENOMIC DNA]</scope>
    <source>
        <strain evidence="8">USBA 833</strain>
    </source>
</reference>
<feature type="transmembrane region" description="Helical" evidence="6">
    <location>
        <begin position="101"/>
        <end position="123"/>
    </location>
</feature>
<keyword evidence="2" id="KW-1003">Cell membrane</keyword>
<keyword evidence="4 6" id="KW-1133">Transmembrane helix</keyword>
<feature type="transmembrane region" description="Helical" evidence="6">
    <location>
        <begin position="168"/>
        <end position="189"/>
    </location>
</feature>
<dbReference type="InterPro" id="IPR001851">
    <property type="entry name" value="ABC_transp_permease"/>
</dbReference>
<evidence type="ECO:0000256" key="6">
    <source>
        <dbReference type="SAM" id="Phobius"/>
    </source>
</evidence>
<dbReference type="Proteomes" id="UP000190105">
    <property type="component" value="Unassembled WGS sequence"/>
</dbReference>
<dbReference type="RefSeq" id="WP_078697525.1">
    <property type="nucleotide sequence ID" value="NZ_FUYH01000027.1"/>
</dbReference>
<evidence type="ECO:0000256" key="2">
    <source>
        <dbReference type="ARBA" id="ARBA00022475"/>
    </source>
</evidence>
<dbReference type="EMBL" id="FUYH01000027">
    <property type="protein sequence ID" value="SKA98111.1"/>
    <property type="molecule type" value="Genomic_DNA"/>
</dbReference>
<evidence type="ECO:0000256" key="5">
    <source>
        <dbReference type="ARBA" id="ARBA00023136"/>
    </source>
</evidence>
<feature type="transmembrane region" description="Helical" evidence="6">
    <location>
        <begin position="303"/>
        <end position="323"/>
    </location>
</feature>
<evidence type="ECO:0000256" key="3">
    <source>
        <dbReference type="ARBA" id="ARBA00022692"/>
    </source>
</evidence>
<dbReference type="GO" id="GO:0022857">
    <property type="term" value="F:transmembrane transporter activity"/>
    <property type="evidence" value="ECO:0007669"/>
    <property type="project" value="InterPro"/>
</dbReference>
<feature type="transmembrane region" description="Helical" evidence="6">
    <location>
        <begin position="227"/>
        <end position="246"/>
    </location>
</feature>
<accession>A0A1T4Y9Y8</accession>
<comment type="subcellular location">
    <subcellularLocation>
        <location evidence="1">Cell membrane</location>
        <topology evidence="1">Multi-pass membrane protein</topology>
    </subcellularLocation>
</comment>
<protein>
    <submittedName>
        <fullName evidence="7">Monosaccharide ABC transporter membrane protein, CUT2 family</fullName>
    </submittedName>
</protein>
<dbReference type="STRING" id="1147123.SAMN05443428_12728"/>